<dbReference type="Pfam" id="PF00011">
    <property type="entry name" value="HSP20"/>
    <property type="match status" value="1"/>
</dbReference>
<protein>
    <submittedName>
        <fullName evidence="4">Hsp20/alpha crystallin family protein</fullName>
    </submittedName>
</protein>
<dbReference type="GO" id="GO:0036498">
    <property type="term" value="P:IRE1-mediated unfolded protein response"/>
    <property type="evidence" value="ECO:0007669"/>
    <property type="project" value="TreeGrafter"/>
</dbReference>
<evidence type="ECO:0000256" key="1">
    <source>
        <dbReference type="PROSITE-ProRule" id="PRU00285"/>
    </source>
</evidence>
<dbReference type="Proteomes" id="UP000230423">
    <property type="component" value="Unassembled WGS sequence"/>
</dbReference>
<evidence type="ECO:0000259" key="3">
    <source>
        <dbReference type="PROSITE" id="PS01031"/>
    </source>
</evidence>
<gene>
    <name evidence="4" type="ORF">TELCIR_23947</name>
</gene>
<accession>A0A2G9T9N2</accession>
<evidence type="ECO:0000256" key="2">
    <source>
        <dbReference type="RuleBase" id="RU003616"/>
    </source>
</evidence>
<dbReference type="AlphaFoldDB" id="A0A2G9T9N2"/>
<dbReference type="Gene3D" id="2.60.40.790">
    <property type="match status" value="1"/>
</dbReference>
<evidence type="ECO:0000313" key="5">
    <source>
        <dbReference type="Proteomes" id="UP000230423"/>
    </source>
</evidence>
<dbReference type="EMBL" id="KZ393604">
    <property type="protein sequence ID" value="PIO54683.1"/>
    <property type="molecule type" value="Genomic_DNA"/>
</dbReference>
<sequence length="151" mass="16770">MSICLFPTTAARLPRLLDDVFAEFDDIDRALRAHSKDKEAAAGQLNKVVDDDSKLAVSLNVQGFKPDALTVNLEGRVLTVEGKEEVKEEHGYAFRSFVRQWTLPKDIDLEQLRSSITEDGHLTIEAPKLKARPTVKAKSIPIQKAKSSEAI</sequence>
<proteinExistence type="inferred from homology"/>
<reference evidence="4 5" key="1">
    <citation type="submission" date="2015-09" db="EMBL/GenBank/DDBJ databases">
        <title>Draft genome of the parasitic nematode Teladorsagia circumcincta isolate WARC Sus (inbred).</title>
        <authorList>
            <person name="Mitreva M."/>
        </authorList>
    </citation>
    <scope>NUCLEOTIDE SEQUENCE [LARGE SCALE GENOMIC DNA]</scope>
    <source>
        <strain evidence="4 5">S</strain>
    </source>
</reference>
<dbReference type="SUPFAM" id="SSF49764">
    <property type="entry name" value="HSP20-like chaperones"/>
    <property type="match status" value="1"/>
</dbReference>
<organism evidence="4 5">
    <name type="scientific">Teladorsagia circumcincta</name>
    <name type="common">Brown stomach worm</name>
    <name type="synonym">Ostertagia circumcincta</name>
    <dbReference type="NCBI Taxonomy" id="45464"/>
    <lineage>
        <taxon>Eukaryota</taxon>
        <taxon>Metazoa</taxon>
        <taxon>Ecdysozoa</taxon>
        <taxon>Nematoda</taxon>
        <taxon>Chromadorea</taxon>
        <taxon>Rhabditida</taxon>
        <taxon>Rhabditina</taxon>
        <taxon>Rhabditomorpha</taxon>
        <taxon>Strongyloidea</taxon>
        <taxon>Trichostrongylidae</taxon>
        <taxon>Teladorsagia</taxon>
    </lineage>
</organism>
<keyword evidence="5" id="KW-1185">Reference proteome</keyword>
<dbReference type="GO" id="GO:0051082">
    <property type="term" value="F:unfolded protein binding"/>
    <property type="evidence" value="ECO:0007669"/>
    <property type="project" value="TreeGrafter"/>
</dbReference>
<dbReference type="GO" id="GO:0005634">
    <property type="term" value="C:nucleus"/>
    <property type="evidence" value="ECO:0007669"/>
    <property type="project" value="TreeGrafter"/>
</dbReference>
<dbReference type="CDD" id="cd06526">
    <property type="entry name" value="metazoan_ACD"/>
    <property type="match status" value="1"/>
</dbReference>
<dbReference type="GO" id="GO:0009408">
    <property type="term" value="P:response to heat"/>
    <property type="evidence" value="ECO:0007669"/>
    <property type="project" value="TreeGrafter"/>
</dbReference>
<dbReference type="GO" id="GO:0042026">
    <property type="term" value="P:protein refolding"/>
    <property type="evidence" value="ECO:0007669"/>
    <property type="project" value="TreeGrafter"/>
</dbReference>
<name>A0A2G9T9N2_TELCI</name>
<dbReference type="OrthoDB" id="1431247at2759"/>
<dbReference type="PANTHER" id="PTHR45640">
    <property type="entry name" value="HEAT SHOCK PROTEIN HSP-12.2-RELATED"/>
    <property type="match status" value="1"/>
</dbReference>
<dbReference type="InterPro" id="IPR008978">
    <property type="entry name" value="HSP20-like_chaperone"/>
</dbReference>
<dbReference type="InterPro" id="IPR002068">
    <property type="entry name" value="A-crystallin/Hsp20_dom"/>
</dbReference>
<comment type="similarity">
    <text evidence="1 2">Belongs to the small heat shock protein (HSP20) family.</text>
</comment>
<dbReference type="PANTHER" id="PTHR45640:SF32">
    <property type="entry name" value="STRESS-INDUCED PROTEIN 1"/>
    <property type="match status" value="1"/>
</dbReference>
<dbReference type="GO" id="GO:0005737">
    <property type="term" value="C:cytoplasm"/>
    <property type="evidence" value="ECO:0007669"/>
    <property type="project" value="TreeGrafter"/>
</dbReference>
<feature type="domain" description="SHSP" evidence="3">
    <location>
        <begin position="36"/>
        <end position="143"/>
    </location>
</feature>
<evidence type="ECO:0000313" key="4">
    <source>
        <dbReference type="EMBL" id="PIO54683.1"/>
    </source>
</evidence>
<dbReference type="InterPro" id="IPR001436">
    <property type="entry name" value="Alpha-crystallin/sHSP_animal"/>
</dbReference>
<dbReference type="PROSITE" id="PS01031">
    <property type="entry name" value="SHSP"/>
    <property type="match status" value="1"/>
</dbReference>